<dbReference type="GO" id="GO:0005634">
    <property type="term" value="C:nucleus"/>
    <property type="evidence" value="ECO:0007669"/>
    <property type="project" value="UniProtKB-SubCell"/>
</dbReference>
<dbReference type="InterPro" id="IPR042536">
    <property type="entry name" value="TFIIIC_tauA_Sfc1"/>
</dbReference>
<dbReference type="OrthoDB" id="5598268at2759"/>
<accession>A0A4U7KN59</accession>
<protein>
    <recommendedName>
        <fullName evidence="10">Transcription factor IIIC subunit 5 HTH domain-containing protein</fullName>
    </recommendedName>
</protein>
<dbReference type="GO" id="GO:0001002">
    <property type="term" value="F:RNA polymerase III type 1 promoter sequence-specific DNA binding"/>
    <property type="evidence" value="ECO:0007669"/>
    <property type="project" value="TreeGrafter"/>
</dbReference>
<dbReference type="Pfam" id="PF09734">
    <property type="entry name" value="Tau95"/>
    <property type="match status" value="1"/>
</dbReference>
<dbReference type="EMBL" id="SRRM01000019">
    <property type="protein sequence ID" value="TKY85674.1"/>
    <property type="molecule type" value="Genomic_DNA"/>
</dbReference>
<feature type="compositionally biased region" description="Acidic residues" evidence="5">
    <location>
        <begin position="512"/>
        <end position="522"/>
    </location>
</feature>
<dbReference type="InterPro" id="IPR041499">
    <property type="entry name" value="Tfc1/Sfc1_N"/>
</dbReference>
<feature type="region of interest" description="Disordered" evidence="5">
    <location>
        <begin position="496"/>
        <end position="541"/>
    </location>
</feature>
<evidence type="ECO:0000256" key="5">
    <source>
        <dbReference type="SAM" id="MobiDB-lite"/>
    </source>
</evidence>
<dbReference type="AlphaFoldDB" id="A0A4U7KN59"/>
<dbReference type="Proteomes" id="UP000306050">
    <property type="component" value="Chromosome SGRAM_6"/>
</dbReference>
<dbReference type="InterPro" id="IPR040454">
    <property type="entry name" value="TF_IIIC_Tfc1/Sfc1"/>
</dbReference>
<dbReference type="PANTHER" id="PTHR13230">
    <property type="entry name" value="GENERAL TRANSCRIPTION FACTOR IIIC, POLYPEPTIDE 5"/>
    <property type="match status" value="1"/>
</dbReference>
<feature type="domain" description="Transcription factor IIIC subunit Tfc1/Sfc1 triple barrel" evidence="7">
    <location>
        <begin position="43"/>
        <end position="247"/>
    </location>
</feature>
<sequence>MATPVTSDKGKARAIDPVSTLNNDHPAIPLVKPQPIPSTSLLNVEYPGILVDDAVLSSSTSSSSLDRALSTLHPSALPPLTSSPLEGLNFLSRIPNEGLRVVECRLGSFPSSVPSEGEVQSGLDRNSIDQVYKAPLIGEVVPTHNIVVRIVKRTWRQKKRKRLSSGSPAQGADSSDRPDVMALDPALFAEGVDAGHDNSQLQQPNGHEEHDDKRSRYTGRVKKEYCIEVLGMATNTVRFRSMADFAFQPEVSTASAGTDTIQELDPVMALHKALATMDLKAFQNFRIPEQLEDYQLPDPAGSAPKSNLHMVPPAFFSRMDVPFNYNYQQTPYSELRTVPAPPHISRKSSVTFAHALRRDNLPAGQMQRFVNRVRLSNITPQPFRVGRDAKVPTRPLLDVIRIEHRCDPKIVARLRELLVERPMWSRVALKNQLTEGELKELTGSNEKVYYALVGYSMVGGPWRDTIVRFGYDVRKDHSSRIYQRIFLRGTPALREPSRTAQLSPAAAAPVDGEGEEDDEADEASAARSSLVPLPTSERSQNTHLFDGTTLHRHVGNFQLCDIEDPLIKPYIWRSNDADLPLLDAGSDLPILPPMGTQWLRSTWDAETGWYTKRALELIRALLAARFKALSDTGTPLESDAVDAIVSRIRQKWREEDSPPLQEGGAQTEAEETSVAQPVNGQQTVIDPTLR</sequence>
<evidence type="ECO:0000256" key="1">
    <source>
        <dbReference type="ARBA" id="ARBA00004123"/>
    </source>
</evidence>
<name>A0A4U7KN59_9BASI</name>
<feature type="region of interest" description="Disordered" evidence="5">
    <location>
        <begin position="195"/>
        <end position="217"/>
    </location>
</feature>
<evidence type="ECO:0000256" key="4">
    <source>
        <dbReference type="ARBA" id="ARBA00023242"/>
    </source>
</evidence>
<dbReference type="PANTHER" id="PTHR13230:SF5">
    <property type="entry name" value="GENERAL TRANSCRIPTION FACTOR 3C POLYPEPTIDE 5"/>
    <property type="match status" value="1"/>
</dbReference>
<feature type="region of interest" description="Disordered" evidence="5">
    <location>
        <begin position="1"/>
        <end position="31"/>
    </location>
</feature>
<dbReference type="InterPro" id="IPR019136">
    <property type="entry name" value="TF_IIIC_su-5_HTH"/>
</dbReference>
<evidence type="ECO:0000313" key="9">
    <source>
        <dbReference type="Proteomes" id="UP000306050"/>
    </source>
</evidence>
<feature type="compositionally biased region" description="Polar residues" evidence="5">
    <location>
        <begin position="673"/>
        <end position="690"/>
    </location>
</feature>
<dbReference type="Pfam" id="PF17682">
    <property type="entry name" value="Tau95_N"/>
    <property type="match status" value="1"/>
</dbReference>
<feature type="region of interest" description="Disordered" evidence="5">
    <location>
        <begin position="652"/>
        <end position="690"/>
    </location>
</feature>
<dbReference type="GO" id="GO:0006384">
    <property type="term" value="P:transcription initiation at RNA polymerase III promoter"/>
    <property type="evidence" value="ECO:0007669"/>
    <property type="project" value="InterPro"/>
</dbReference>
<dbReference type="GO" id="GO:0000127">
    <property type="term" value="C:transcription factor TFIIIC complex"/>
    <property type="evidence" value="ECO:0007669"/>
    <property type="project" value="InterPro"/>
</dbReference>
<dbReference type="KEGG" id="sgra:EX895_005214"/>
<evidence type="ECO:0000256" key="2">
    <source>
        <dbReference type="ARBA" id="ARBA00023125"/>
    </source>
</evidence>
<feature type="region of interest" description="Disordered" evidence="5">
    <location>
        <begin position="159"/>
        <end position="179"/>
    </location>
</feature>
<dbReference type="GO" id="GO:0001003">
    <property type="term" value="F:RNA polymerase III type 2 promoter sequence-specific DNA binding"/>
    <property type="evidence" value="ECO:0007669"/>
    <property type="project" value="TreeGrafter"/>
</dbReference>
<evidence type="ECO:0000256" key="3">
    <source>
        <dbReference type="ARBA" id="ARBA00023163"/>
    </source>
</evidence>
<dbReference type="GeneID" id="40728109"/>
<reference evidence="8 9" key="1">
    <citation type="submission" date="2019-05" db="EMBL/GenBank/DDBJ databases">
        <title>Sporisorium graminicola CBS 10092 draft sequencing and annotation.</title>
        <authorList>
            <person name="Solano-Gonzalez S."/>
            <person name="Caddick M.X."/>
            <person name="Darby A."/>
        </authorList>
    </citation>
    <scope>NUCLEOTIDE SEQUENCE [LARGE SCALE GENOMIC DNA]</scope>
    <source>
        <strain evidence="8 9">CBS 10092</strain>
    </source>
</reference>
<keyword evidence="3" id="KW-0804">Transcription</keyword>
<evidence type="ECO:0000259" key="6">
    <source>
        <dbReference type="Pfam" id="PF09734"/>
    </source>
</evidence>
<keyword evidence="4" id="KW-0539">Nucleus</keyword>
<organism evidence="8 9">
    <name type="scientific">Sporisorium graminicola</name>
    <dbReference type="NCBI Taxonomy" id="280036"/>
    <lineage>
        <taxon>Eukaryota</taxon>
        <taxon>Fungi</taxon>
        <taxon>Dikarya</taxon>
        <taxon>Basidiomycota</taxon>
        <taxon>Ustilaginomycotina</taxon>
        <taxon>Ustilaginomycetes</taxon>
        <taxon>Ustilaginales</taxon>
        <taxon>Ustilaginaceae</taxon>
        <taxon>Sporisorium</taxon>
    </lineage>
</organism>
<dbReference type="RefSeq" id="XP_029737659.1">
    <property type="nucleotide sequence ID" value="XM_029885807.1"/>
</dbReference>
<feature type="domain" description="Transcription factor IIIC subunit 5 HTH" evidence="6">
    <location>
        <begin position="310"/>
        <end position="488"/>
    </location>
</feature>
<evidence type="ECO:0000313" key="8">
    <source>
        <dbReference type="EMBL" id="TKY85674.1"/>
    </source>
</evidence>
<proteinExistence type="predicted"/>
<keyword evidence="9" id="KW-1185">Reference proteome</keyword>
<evidence type="ECO:0008006" key="10">
    <source>
        <dbReference type="Google" id="ProtNLM"/>
    </source>
</evidence>
<comment type="subcellular location">
    <subcellularLocation>
        <location evidence="1">Nucleus</location>
    </subcellularLocation>
</comment>
<gene>
    <name evidence="8" type="ORF">EX895_005214</name>
</gene>
<feature type="compositionally biased region" description="Basic and acidic residues" evidence="5">
    <location>
        <begin position="206"/>
        <end position="217"/>
    </location>
</feature>
<keyword evidence="2" id="KW-0238">DNA-binding</keyword>
<evidence type="ECO:0000259" key="7">
    <source>
        <dbReference type="Pfam" id="PF17682"/>
    </source>
</evidence>
<comment type="caution">
    <text evidence="8">The sequence shown here is derived from an EMBL/GenBank/DDBJ whole genome shotgun (WGS) entry which is preliminary data.</text>
</comment>
<dbReference type="Gene3D" id="3.30.200.160">
    <property type="entry name" value="TFIIIC, subcomplex tauA, subunit Sfc1, barrel domain"/>
    <property type="match status" value="1"/>
</dbReference>